<protein>
    <submittedName>
        <fullName evidence="1">Uncharacterized protein</fullName>
    </submittedName>
</protein>
<evidence type="ECO:0000313" key="2">
    <source>
        <dbReference type="Proteomes" id="UP000017127"/>
    </source>
</evidence>
<organism evidence="1 2">
    <name type="scientific">Lyngbya aestuarii BL J</name>
    <dbReference type="NCBI Taxonomy" id="1348334"/>
    <lineage>
        <taxon>Bacteria</taxon>
        <taxon>Bacillati</taxon>
        <taxon>Cyanobacteriota</taxon>
        <taxon>Cyanophyceae</taxon>
        <taxon>Oscillatoriophycideae</taxon>
        <taxon>Oscillatoriales</taxon>
        <taxon>Microcoleaceae</taxon>
        <taxon>Lyngbya</taxon>
    </lineage>
</organism>
<dbReference type="AlphaFoldDB" id="U7Q9B6"/>
<reference evidence="1 2" key="1">
    <citation type="journal article" date="2013" name="Front. Microbiol.">
        <title>Comparative genomic analyses of the cyanobacterium, Lyngbya aestuarii BL J, a powerful hydrogen producer.</title>
        <authorList>
            <person name="Kothari A."/>
            <person name="Vaughn M."/>
            <person name="Garcia-Pichel F."/>
        </authorList>
    </citation>
    <scope>NUCLEOTIDE SEQUENCE [LARGE SCALE GENOMIC DNA]</scope>
    <source>
        <strain evidence="1 2">BL J</strain>
    </source>
</reference>
<keyword evidence="2" id="KW-1185">Reference proteome</keyword>
<proteinExistence type="predicted"/>
<name>U7Q9B6_9CYAN</name>
<dbReference type="Proteomes" id="UP000017127">
    <property type="component" value="Unassembled WGS sequence"/>
</dbReference>
<comment type="caution">
    <text evidence="1">The sequence shown here is derived from an EMBL/GenBank/DDBJ whole genome shotgun (WGS) entry which is preliminary data.</text>
</comment>
<dbReference type="EMBL" id="AUZM01000102">
    <property type="protein sequence ID" value="ERT04373.1"/>
    <property type="molecule type" value="Genomic_DNA"/>
</dbReference>
<accession>U7Q9B6</accession>
<evidence type="ECO:0000313" key="1">
    <source>
        <dbReference type="EMBL" id="ERT04373.1"/>
    </source>
</evidence>
<sequence length="52" mass="5865">MQRSPAKSLQRKTQSPRSDLLGADLFRLNGELIRITNPQFSLNGLNLSQKPK</sequence>
<gene>
    <name evidence="1" type="ORF">M595_5689</name>
</gene>